<dbReference type="EMBL" id="MOBY01000032">
    <property type="protein sequence ID" value="RON89044.1"/>
    <property type="molecule type" value="Genomic_DNA"/>
</dbReference>
<organism evidence="8 9">
    <name type="scientific">Pseudomonas fluorescens</name>
    <dbReference type="NCBI Taxonomy" id="294"/>
    <lineage>
        <taxon>Bacteria</taxon>
        <taxon>Pseudomonadati</taxon>
        <taxon>Pseudomonadota</taxon>
        <taxon>Gammaproteobacteria</taxon>
        <taxon>Pseudomonadales</taxon>
        <taxon>Pseudomonadaceae</taxon>
        <taxon>Pseudomonas</taxon>
    </lineage>
</organism>
<evidence type="ECO:0000313" key="9">
    <source>
        <dbReference type="Proteomes" id="UP000283650"/>
    </source>
</evidence>
<dbReference type="InterPro" id="IPR045063">
    <property type="entry name" value="Dynamin_N"/>
</dbReference>
<evidence type="ECO:0000313" key="8">
    <source>
        <dbReference type="EMBL" id="RON89044.1"/>
    </source>
</evidence>
<reference evidence="8 9" key="1">
    <citation type="submission" date="2016-10" db="EMBL/GenBank/DDBJ databases">
        <title>Comparative genome analysis of multiple Pseudomonas spp. focuses on biocontrol and plant growth promoting traits.</title>
        <authorList>
            <person name="Tao X.-Y."/>
            <person name="Taylor C.G."/>
        </authorList>
    </citation>
    <scope>NUCLEOTIDE SEQUENCE [LARGE SCALE GENOMIC DNA]</scope>
    <source>
        <strain evidence="8 9">2F9</strain>
    </source>
</reference>
<dbReference type="SUPFAM" id="SSF52540">
    <property type="entry name" value="P-loop containing nucleoside triphosphate hydrolases"/>
    <property type="match status" value="1"/>
</dbReference>
<keyword evidence="2" id="KW-0547">Nucleotide-binding</keyword>
<evidence type="ECO:0000256" key="1">
    <source>
        <dbReference type="ARBA" id="ARBA00004370"/>
    </source>
</evidence>
<dbReference type="PANTHER" id="PTHR10465:SF0">
    <property type="entry name" value="SARCALUMENIN"/>
    <property type="match status" value="1"/>
</dbReference>
<dbReference type="PROSITE" id="PS51718">
    <property type="entry name" value="G_DYNAMIN_2"/>
    <property type="match status" value="1"/>
</dbReference>
<comment type="subcellular location">
    <subcellularLocation>
        <location evidence="1">Membrane</location>
    </subcellularLocation>
</comment>
<sequence length="804" mass="89728">MYEQNIELLREESLRLLEVEIDLLQRMKDADGVVVDEHSHEHQTFTQASIQKDLQMLRGEADKLQRLEMVLAVVGTMKAGKSTTINAIVGTEVLPNRNRPMTALPTLIRHTPGQIEPVLRLENIGPINSVVAELHELLRDPAGQQLPYELIDDKDMQSLLRLIDENQRFDNCYQGPEAIFWFLRSLNDLVRVALELGVDFPFDSYDEIHEIPAIEVEFSHLAAMPEGLGRLTLLDTPGPNEAGQQHLRKMLGEQLKNASAVLAVLDFTQLKSDADQHVRQELERIADVAQGRMFALVNKFDEKDRNSDDEAQTKRLVADSLMEGRLQHSQVFPVSSKFGDLANRARRELALNGCLPTIVGEQNAWVEDFGKAAFGMLWTSMVTNPEAVKTAANALWNASLFAAPLDQIIRKAHAGAATLAVASAAAKLADIAARLNNFLSVRDAALGKGVEELSEQINSLRNDIDRITGLEAKTRKDAERALQAIDGKMNKVFSEIRAAISAQIQEGFKAGKETEEQQPQERKRESLTGLLSMLTGAGSQRRLERRRTTYGYEFNEDTPVIKLSNREKAQEITQGIENGVREIITLNERRLVAETELILRDFHVLFEQGISTQASEIISQLNQRLNRSGFSIAIKLPPMPALSMRPSSGEVLGEVIENKQRSVRRRRRAGGLWGGICSFFETDDWGWETYSSREEYFEIDVNKVKASIEKSVADVFAGLASATVETIAKPLEASVDNFFDELRLTVESIRSDLNQSIRDKQSDQGQQQRLGELLAGFKRHVPGIQKDSDALKRDVPSAGVEVAA</sequence>
<dbReference type="GO" id="GO:0008053">
    <property type="term" value="P:mitochondrial fusion"/>
    <property type="evidence" value="ECO:0007669"/>
    <property type="project" value="TreeGrafter"/>
</dbReference>
<feature type="domain" description="Dynamin-type G" evidence="7">
    <location>
        <begin position="65"/>
        <end position="404"/>
    </location>
</feature>
<dbReference type="GO" id="GO:0005525">
    <property type="term" value="F:GTP binding"/>
    <property type="evidence" value="ECO:0007669"/>
    <property type="project" value="UniProtKB-KW"/>
</dbReference>
<dbReference type="InterPro" id="IPR030381">
    <property type="entry name" value="G_DYNAMIN_dom"/>
</dbReference>
<evidence type="ECO:0000256" key="3">
    <source>
        <dbReference type="ARBA" id="ARBA00022801"/>
    </source>
</evidence>
<dbReference type="Gene3D" id="3.40.50.300">
    <property type="entry name" value="P-loop containing nucleotide triphosphate hydrolases"/>
    <property type="match status" value="1"/>
</dbReference>
<dbReference type="InterPro" id="IPR027417">
    <property type="entry name" value="P-loop_NTPase"/>
</dbReference>
<proteinExistence type="predicted"/>
<name>A0A423MUF8_PSEFL</name>
<keyword evidence="5" id="KW-0342">GTP-binding</keyword>
<evidence type="ECO:0000256" key="4">
    <source>
        <dbReference type="ARBA" id="ARBA00023054"/>
    </source>
</evidence>
<dbReference type="InterPro" id="IPR027094">
    <property type="entry name" value="Mitofusin_fam"/>
</dbReference>
<keyword evidence="3" id="KW-0378">Hydrolase</keyword>
<dbReference type="Proteomes" id="UP000283650">
    <property type="component" value="Unassembled WGS sequence"/>
</dbReference>
<evidence type="ECO:0000256" key="5">
    <source>
        <dbReference type="ARBA" id="ARBA00023134"/>
    </source>
</evidence>
<dbReference type="GO" id="GO:0003924">
    <property type="term" value="F:GTPase activity"/>
    <property type="evidence" value="ECO:0007669"/>
    <property type="project" value="InterPro"/>
</dbReference>
<dbReference type="RefSeq" id="WP_123376819.1">
    <property type="nucleotide sequence ID" value="NZ_MOBY01000032.1"/>
</dbReference>
<dbReference type="AlphaFoldDB" id="A0A423MUF8"/>
<dbReference type="GO" id="GO:0016020">
    <property type="term" value="C:membrane"/>
    <property type="evidence" value="ECO:0007669"/>
    <property type="project" value="UniProtKB-SubCell"/>
</dbReference>
<keyword evidence="4" id="KW-0175">Coiled coil</keyword>
<protein>
    <submittedName>
        <fullName evidence="8">Dynamin</fullName>
    </submittedName>
</protein>
<gene>
    <name evidence="8" type="ORF">BK672_26565</name>
</gene>
<evidence type="ECO:0000259" key="7">
    <source>
        <dbReference type="PROSITE" id="PS51718"/>
    </source>
</evidence>
<accession>A0A423MUF8</accession>
<evidence type="ECO:0000256" key="6">
    <source>
        <dbReference type="ARBA" id="ARBA00023136"/>
    </source>
</evidence>
<evidence type="ECO:0000256" key="2">
    <source>
        <dbReference type="ARBA" id="ARBA00022741"/>
    </source>
</evidence>
<comment type="caution">
    <text evidence="8">The sequence shown here is derived from an EMBL/GenBank/DDBJ whole genome shotgun (WGS) entry which is preliminary data.</text>
</comment>
<dbReference type="Pfam" id="PF00350">
    <property type="entry name" value="Dynamin_N"/>
    <property type="match status" value="1"/>
</dbReference>
<keyword evidence="6" id="KW-0472">Membrane</keyword>
<dbReference type="PANTHER" id="PTHR10465">
    <property type="entry name" value="TRANSMEMBRANE GTPASE FZO1"/>
    <property type="match status" value="1"/>
</dbReference>